<evidence type="ECO:0000313" key="8">
    <source>
        <dbReference type="Proteomes" id="UP000063234"/>
    </source>
</evidence>
<dbReference type="NCBIfam" id="TIGR02519">
    <property type="entry name" value="pilus_MshL"/>
    <property type="match status" value="1"/>
</dbReference>
<dbReference type="GO" id="GO:0019867">
    <property type="term" value="C:outer membrane"/>
    <property type="evidence" value="ECO:0007669"/>
    <property type="project" value="InterPro"/>
</dbReference>
<dbReference type="SMART" id="SM00965">
    <property type="entry name" value="STN"/>
    <property type="match status" value="1"/>
</dbReference>
<name>A0A0S3QS92_THET7</name>
<organism evidence="7 8">
    <name type="scientific">Thermosulfidibacter takaii (strain DSM 17441 / JCM 13301 / NBRC 103674 / ABI70S6)</name>
    <dbReference type="NCBI Taxonomy" id="1298851"/>
    <lineage>
        <taxon>Bacteria</taxon>
        <taxon>Pseudomonadati</taxon>
        <taxon>Thermosulfidibacterota</taxon>
        <taxon>Thermosulfidibacteria</taxon>
        <taxon>Thermosulfidibacterales</taxon>
        <taxon>Thermosulfidibacteraceae</taxon>
    </lineage>
</organism>
<keyword evidence="3" id="KW-0998">Cell outer membrane</keyword>
<dbReference type="Pfam" id="PF00263">
    <property type="entry name" value="Secretin"/>
    <property type="match status" value="1"/>
</dbReference>
<feature type="domain" description="Secretin/TonB short N-terminal" evidence="6">
    <location>
        <begin position="98"/>
        <end position="148"/>
    </location>
</feature>
<dbReference type="PANTHER" id="PTHR30332">
    <property type="entry name" value="PROBABLE GENERAL SECRETION PATHWAY PROTEIN D"/>
    <property type="match status" value="1"/>
</dbReference>
<accession>A0A0S3QS92</accession>
<dbReference type="GO" id="GO:0009306">
    <property type="term" value="P:protein secretion"/>
    <property type="evidence" value="ECO:0007669"/>
    <property type="project" value="InterPro"/>
</dbReference>
<proteinExistence type="inferred from homology"/>
<gene>
    <name evidence="7" type="primary">mshL</name>
    <name evidence="7" type="ORF">TST_0372</name>
</gene>
<keyword evidence="5" id="KW-0732">Signal</keyword>
<protein>
    <submittedName>
        <fullName evidence="7">MSHA biogenesis protein MshL</fullName>
    </submittedName>
</protein>
<feature type="signal peptide" evidence="5">
    <location>
        <begin position="1"/>
        <end position="28"/>
    </location>
</feature>
<dbReference type="Proteomes" id="UP000063234">
    <property type="component" value="Chromosome"/>
</dbReference>
<reference evidence="8" key="1">
    <citation type="journal article" date="2018" name="Science">
        <title>A primordial and reversible TCA cycle in a facultatively chemolithoautotrophic thermophile.</title>
        <authorList>
            <person name="Nunoura T."/>
            <person name="Chikaraishi Y."/>
            <person name="Izaki R."/>
            <person name="Suwa T."/>
            <person name="Sato T."/>
            <person name="Harada T."/>
            <person name="Mori K."/>
            <person name="Kato Y."/>
            <person name="Miyazaki M."/>
            <person name="Shimamura S."/>
            <person name="Yanagawa K."/>
            <person name="Shuto A."/>
            <person name="Ohkouchi N."/>
            <person name="Fujita N."/>
            <person name="Takaki Y."/>
            <person name="Atomi H."/>
            <person name="Takai K."/>
        </authorList>
    </citation>
    <scope>NUCLEOTIDE SEQUENCE [LARGE SCALE GENOMIC DNA]</scope>
    <source>
        <strain evidence="8">DSM 17441 / JCM 13301 / NBRC 103674 / ABI70S6</strain>
    </source>
</reference>
<dbReference type="Pfam" id="PF16344">
    <property type="entry name" value="FecR_C"/>
    <property type="match status" value="1"/>
</dbReference>
<evidence type="ECO:0000256" key="5">
    <source>
        <dbReference type="SAM" id="SignalP"/>
    </source>
</evidence>
<feature type="chain" id="PRO_5006616372" evidence="5">
    <location>
        <begin position="29"/>
        <end position="545"/>
    </location>
</feature>
<evidence type="ECO:0000256" key="1">
    <source>
        <dbReference type="ARBA" id="ARBA00022448"/>
    </source>
</evidence>
<dbReference type="KEGG" id="ttk:TST_0372"/>
<sequence>MRLRGKYIKSVCSLVCLVLFLVSCGPRTSDVVRRDFKRKPTMPEVKSNKMPLSVLVKPVLKADLATLQEERKRKRFDLVLRDAPLGEVLRTLAREKGYNIVFGSGVPVHDTVTVDLRQITFDEALKVLSKSKGFAYVIDGNTVWIVKSQIDTRIFKMDVVNLTRAMTVGSSVSSGGTGGEATSGTFSVNVDVANSFSVWQDVGCNLCVLIGLSCSSGSKGAQIGGGVVQLCSDGKKFVAINRTTGHVIVTAEKVQLQRVDDYIESVKASLEKQVVLDVRIAEVELKDEFKLGVDWSKILNNVFRTHYPIAVGQVSTPSGEMQQVPGFFTFHLGPSPTARDPFELAISALQHYGKVHVLSAPRVAVVNNQGAVIKVGEDIRFVTDVSSETNTETNTIGCDVDTETFFVGVSLSLVPYINEEGVVTMFVHPNVTELKDVRTFTSECGDVPVEEPEFYVREMDTVVKVKDGDTLIIGGLIRTKGENASYETPLLGRLPGIGYLFSREERLKKRTELFIFITPHVIYNVAPKQAETVKTLTNNVEVVGQ</sequence>
<keyword evidence="2" id="KW-0472">Membrane</keyword>
<evidence type="ECO:0000259" key="6">
    <source>
        <dbReference type="SMART" id="SM00965"/>
    </source>
</evidence>
<dbReference type="EMBL" id="AP013035">
    <property type="protein sequence ID" value="BAT71180.1"/>
    <property type="molecule type" value="Genomic_DNA"/>
</dbReference>
<dbReference type="InterPro" id="IPR032508">
    <property type="entry name" value="FecR_C"/>
</dbReference>
<dbReference type="InterPro" id="IPR011662">
    <property type="entry name" value="Secretin/TonB_short_N"/>
</dbReference>
<dbReference type="InterPro" id="IPR050810">
    <property type="entry name" value="Bact_Secretion_Sys_Channel"/>
</dbReference>
<dbReference type="InterPro" id="IPR004846">
    <property type="entry name" value="T2SS/T3SS_dom"/>
</dbReference>
<dbReference type="PROSITE" id="PS51257">
    <property type="entry name" value="PROKAR_LIPOPROTEIN"/>
    <property type="match status" value="1"/>
</dbReference>
<dbReference type="InterPro" id="IPR001775">
    <property type="entry name" value="GspD/PilQ"/>
</dbReference>
<dbReference type="PRINTS" id="PR00811">
    <property type="entry name" value="BCTERIALGSPD"/>
</dbReference>
<keyword evidence="8" id="KW-1185">Reference proteome</keyword>
<dbReference type="Gene3D" id="3.30.1370.130">
    <property type="match status" value="1"/>
</dbReference>
<comment type="similarity">
    <text evidence="4">Belongs to the bacterial secretin family.</text>
</comment>
<dbReference type="STRING" id="1298851.TST_0372"/>
<evidence type="ECO:0000256" key="4">
    <source>
        <dbReference type="RuleBase" id="RU004003"/>
    </source>
</evidence>
<dbReference type="InterPro" id="IPR013358">
    <property type="entry name" value="Pilus_biogenesis_MshL"/>
</dbReference>
<dbReference type="GO" id="GO:0015627">
    <property type="term" value="C:type II protein secretion system complex"/>
    <property type="evidence" value="ECO:0007669"/>
    <property type="project" value="TreeGrafter"/>
</dbReference>
<evidence type="ECO:0000256" key="3">
    <source>
        <dbReference type="ARBA" id="ARBA00023237"/>
    </source>
</evidence>
<dbReference type="PANTHER" id="PTHR30332:SF17">
    <property type="entry name" value="TYPE IV PILIATION SYSTEM PROTEIN DR_0774-RELATED"/>
    <property type="match status" value="1"/>
</dbReference>
<evidence type="ECO:0000313" key="7">
    <source>
        <dbReference type="EMBL" id="BAT71180.1"/>
    </source>
</evidence>
<keyword evidence="1" id="KW-0813">Transport</keyword>
<dbReference type="AlphaFoldDB" id="A0A0S3QS92"/>
<evidence type="ECO:0000256" key="2">
    <source>
        <dbReference type="ARBA" id="ARBA00023136"/>
    </source>
</evidence>